<keyword evidence="1" id="KW-0175">Coiled coil</keyword>
<dbReference type="Gene3D" id="6.10.320.10">
    <property type="match status" value="1"/>
</dbReference>
<gene>
    <name evidence="2" type="ORF">ES675_00825</name>
</gene>
<dbReference type="OrthoDB" id="3730241at2"/>
<evidence type="ECO:0000256" key="1">
    <source>
        <dbReference type="SAM" id="Coils"/>
    </source>
</evidence>
<organism evidence="2 3">
    <name type="scientific">Bizionia algoritergicola</name>
    <dbReference type="NCBI Taxonomy" id="291187"/>
    <lineage>
        <taxon>Bacteria</taxon>
        <taxon>Pseudomonadati</taxon>
        <taxon>Bacteroidota</taxon>
        <taxon>Flavobacteriia</taxon>
        <taxon>Flavobacteriales</taxon>
        <taxon>Flavobacteriaceae</taxon>
        <taxon>Bizionia</taxon>
    </lineage>
</organism>
<dbReference type="EMBL" id="VSKL01000001">
    <property type="protein sequence ID" value="TYB74714.1"/>
    <property type="molecule type" value="Genomic_DNA"/>
</dbReference>
<evidence type="ECO:0000313" key="3">
    <source>
        <dbReference type="Proteomes" id="UP000324358"/>
    </source>
</evidence>
<dbReference type="InterPro" id="IPR047741">
    <property type="entry name" value="DIP1984-like"/>
</dbReference>
<dbReference type="CDD" id="cd12208">
    <property type="entry name" value="DIP1984-like"/>
    <property type="match status" value="1"/>
</dbReference>
<protein>
    <submittedName>
        <fullName evidence="2">Septicolysin</fullName>
    </submittedName>
</protein>
<dbReference type="Proteomes" id="UP000324358">
    <property type="component" value="Unassembled WGS sequence"/>
</dbReference>
<keyword evidence="3" id="KW-1185">Reference proteome</keyword>
<sequence>MLEEHKKMKLAEALLLRADLMKKIEQLQNRIRPVLIVSDDKLPQEDPIKLLAQLRKARNDLEALIIRINKTNNDTVVEGEGNLMEALAKRDSLKMLSEKLRNIRNAAQINNSGDSNLKTTIDIKKLQVEMDQTGRAFREIDSKIQEINWLTELKA</sequence>
<dbReference type="Pfam" id="PF20935">
    <property type="entry name" value="DUF6847"/>
    <property type="match status" value="1"/>
</dbReference>
<feature type="coiled-coil region" evidence="1">
    <location>
        <begin position="10"/>
        <end position="74"/>
    </location>
</feature>
<comment type="caution">
    <text evidence="2">The sequence shown here is derived from an EMBL/GenBank/DDBJ whole genome shotgun (WGS) entry which is preliminary data.</text>
</comment>
<dbReference type="RefSeq" id="WP_082985891.1">
    <property type="nucleotide sequence ID" value="NZ_VSKL01000001.1"/>
</dbReference>
<proteinExistence type="predicted"/>
<dbReference type="AlphaFoldDB" id="A0A5D0R2E6"/>
<evidence type="ECO:0000313" key="2">
    <source>
        <dbReference type="EMBL" id="TYB74714.1"/>
    </source>
</evidence>
<reference evidence="2 3" key="1">
    <citation type="submission" date="2019-08" db="EMBL/GenBank/DDBJ databases">
        <title>Genomes of Antarctic Bizionia species.</title>
        <authorList>
            <person name="Bowman J.P."/>
        </authorList>
    </citation>
    <scope>NUCLEOTIDE SEQUENCE [LARGE SCALE GENOMIC DNA]</scope>
    <source>
        <strain evidence="2 3">APA-1</strain>
    </source>
</reference>
<dbReference type="NCBIfam" id="NF038048">
    <property type="entry name" value="DIP1984_fam"/>
    <property type="match status" value="1"/>
</dbReference>
<accession>A0A5D0R2E6</accession>
<name>A0A5D0R2E6_9FLAO</name>